<dbReference type="GO" id="GO:0005886">
    <property type="term" value="C:plasma membrane"/>
    <property type="evidence" value="ECO:0007669"/>
    <property type="project" value="UniProtKB-SubCell"/>
</dbReference>
<keyword evidence="4 7" id="KW-0812">Transmembrane</keyword>
<accession>A0A417Y9V6</accession>
<dbReference type="RefSeq" id="WP_095308353.1">
    <property type="nucleotide sequence ID" value="NZ_JBHTNL010000010.1"/>
</dbReference>
<dbReference type="Pfam" id="PF06808">
    <property type="entry name" value="DctM"/>
    <property type="match status" value="1"/>
</dbReference>
<evidence type="ECO:0000256" key="3">
    <source>
        <dbReference type="ARBA" id="ARBA00022519"/>
    </source>
</evidence>
<feature type="transmembrane region" description="Helical" evidence="7">
    <location>
        <begin position="311"/>
        <end position="340"/>
    </location>
</feature>
<dbReference type="GO" id="GO:0022857">
    <property type="term" value="F:transmembrane transporter activity"/>
    <property type="evidence" value="ECO:0007669"/>
    <property type="project" value="TreeGrafter"/>
</dbReference>
<dbReference type="NCBIfam" id="TIGR00786">
    <property type="entry name" value="dctM"/>
    <property type="match status" value="1"/>
</dbReference>
<feature type="domain" description="TRAP C4-dicarboxylate transport system permease DctM subunit" evidence="8">
    <location>
        <begin position="7"/>
        <end position="414"/>
    </location>
</feature>
<dbReference type="InterPro" id="IPR004681">
    <property type="entry name" value="TRAP_DctM"/>
</dbReference>
<evidence type="ECO:0000313" key="9">
    <source>
        <dbReference type="EMBL" id="RHW29365.1"/>
    </source>
</evidence>
<comment type="caution">
    <text evidence="9">The sequence shown here is derived from an EMBL/GenBank/DDBJ whole genome shotgun (WGS) entry which is preliminary data.</text>
</comment>
<dbReference type="EMBL" id="QWEH01000028">
    <property type="protein sequence ID" value="RHW29365.1"/>
    <property type="molecule type" value="Genomic_DNA"/>
</dbReference>
<evidence type="ECO:0000256" key="4">
    <source>
        <dbReference type="ARBA" id="ARBA00022692"/>
    </source>
</evidence>
<dbReference type="InterPro" id="IPR010656">
    <property type="entry name" value="DctM"/>
</dbReference>
<organism evidence="9 10">
    <name type="scientific">Oceanobacillus profundus</name>
    <dbReference type="NCBI Taxonomy" id="372463"/>
    <lineage>
        <taxon>Bacteria</taxon>
        <taxon>Bacillati</taxon>
        <taxon>Bacillota</taxon>
        <taxon>Bacilli</taxon>
        <taxon>Bacillales</taxon>
        <taxon>Bacillaceae</taxon>
        <taxon>Oceanobacillus</taxon>
    </lineage>
</organism>
<dbReference type="PIRSF" id="PIRSF006066">
    <property type="entry name" value="HI0050"/>
    <property type="match status" value="1"/>
</dbReference>
<evidence type="ECO:0000259" key="8">
    <source>
        <dbReference type="Pfam" id="PF06808"/>
    </source>
</evidence>
<keyword evidence="3" id="KW-0997">Cell inner membrane</keyword>
<evidence type="ECO:0000256" key="1">
    <source>
        <dbReference type="ARBA" id="ARBA00004429"/>
    </source>
</evidence>
<dbReference type="OrthoDB" id="9785600at2"/>
<evidence type="ECO:0000313" key="10">
    <source>
        <dbReference type="Proteomes" id="UP000285456"/>
    </source>
</evidence>
<feature type="transmembrane region" description="Helical" evidence="7">
    <location>
        <begin position="168"/>
        <end position="190"/>
    </location>
</feature>
<feature type="transmembrane region" description="Helical" evidence="7">
    <location>
        <begin position="76"/>
        <end position="95"/>
    </location>
</feature>
<name>A0A417Y9V6_9BACI</name>
<dbReference type="Proteomes" id="UP000285456">
    <property type="component" value="Unassembled WGS sequence"/>
</dbReference>
<keyword evidence="2" id="KW-1003">Cell membrane</keyword>
<feature type="transmembrane region" description="Helical" evidence="7">
    <location>
        <begin position="46"/>
        <end position="64"/>
    </location>
</feature>
<evidence type="ECO:0000256" key="2">
    <source>
        <dbReference type="ARBA" id="ARBA00022475"/>
    </source>
</evidence>
<feature type="transmembrane region" description="Helical" evidence="7">
    <location>
        <begin position="352"/>
        <end position="374"/>
    </location>
</feature>
<feature type="transmembrane region" description="Helical" evidence="7">
    <location>
        <begin position="133"/>
        <end position="156"/>
    </location>
</feature>
<feature type="transmembrane region" description="Helical" evidence="7">
    <location>
        <begin position="211"/>
        <end position="232"/>
    </location>
</feature>
<feature type="transmembrane region" description="Helical" evidence="7">
    <location>
        <begin position="238"/>
        <end position="254"/>
    </location>
</feature>
<proteinExistence type="predicted"/>
<sequence>MAALLFSSLIGLLLLNVPLAIAVGLASILVLYIGDLDLFVAVQRMITGLDVFSLMAIPLFMIAGKIMEIGGISKRLVDLAASIVGSITGGFAIIAVISSMFFAAISGSAPATVVAIGSILVPAMIKEGYDKKFSIALIAASGTIGIIIPPSIPFITFGISANASVGDLFIAGVLPGLLMGLTLIIYCFIISKRKGYKGSEKTSIKKFFQSLKSSILGLLMPLIILGGIYLGWFTPTESGAVACIYGLIVSLFIYRTMKISELKSVFVEAGTLSAMVLFIVATANLMSWLITVEQIPSKIAGALSSVTESPLVFLFIITLVLLVVGTFMETNAAIILIVPILLPLLNTYDINLIHFGVLMIFNLAIGLLTPPLGVNLFVAKSLANIQFNQLIKSIIPFILLMLLNLVILIIIPEISLLLLSE</sequence>
<evidence type="ECO:0000256" key="7">
    <source>
        <dbReference type="SAM" id="Phobius"/>
    </source>
</evidence>
<feature type="transmembrane region" description="Helical" evidence="7">
    <location>
        <begin position="101"/>
        <end position="121"/>
    </location>
</feature>
<feature type="transmembrane region" description="Helical" evidence="7">
    <location>
        <begin position="266"/>
        <end position="291"/>
    </location>
</feature>
<protein>
    <submittedName>
        <fullName evidence="9">TRAP transporter large permease</fullName>
    </submittedName>
</protein>
<dbReference type="AlphaFoldDB" id="A0A417Y9V6"/>
<dbReference type="PANTHER" id="PTHR33362">
    <property type="entry name" value="SIALIC ACID TRAP TRANSPORTER PERMEASE PROTEIN SIAT-RELATED"/>
    <property type="match status" value="1"/>
</dbReference>
<keyword evidence="6 7" id="KW-0472">Membrane</keyword>
<keyword evidence="10" id="KW-1185">Reference proteome</keyword>
<feature type="transmembrane region" description="Helical" evidence="7">
    <location>
        <begin position="394"/>
        <end position="419"/>
    </location>
</feature>
<comment type="subcellular location">
    <subcellularLocation>
        <location evidence="1">Cell inner membrane</location>
        <topology evidence="1">Multi-pass membrane protein</topology>
    </subcellularLocation>
</comment>
<evidence type="ECO:0000256" key="5">
    <source>
        <dbReference type="ARBA" id="ARBA00022989"/>
    </source>
</evidence>
<reference evidence="9 10" key="1">
    <citation type="journal article" date="2007" name="Int. J. Syst. Evol. Microbiol.">
        <title>Oceanobacillus profundus sp. nov., isolated from a deep-sea sediment core.</title>
        <authorList>
            <person name="Kim Y.G."/>
            <person name="Choi D.H."/>
            <person name="Hyun S."/>
            <person name="Cho B.C."/>
        </authorList>
    </citation>
    <scope>NUCLEOTIDE SEQUENCE [LARGE SCALE GENOMIC DNA]</scope>
    <source>
        <strain evidence="9 10">DSM 18246</strain>
    </source>
</reference>
<gene>
    <name evidence="9" type="ORF">D1B32_22395</name>
</gene>
<keyword evidence="5 7" id="KW-1133">Transmembrane helix</keyword>
<evidence type="ECO:0000256" key="6">
    <source>
        <dbReference type="ARBA" id="ARBA00023136"/>
    </source>
</evidence>